<organism evidence="2 3">
    <name type="scientific">Azospirillum baldaniorum</name>
    <dbReference type="NCBI Taxonomy" id="1064539"/>
    <lineage>
        <taxon>Bacteria</taxon>
        <taxon>Pseudomonadati</taxon>
        <taxon>Pseudomonadota</taxon>
        <taxon>Alphaproteobacteria</taxon>
        <taxon>Rhodospirillales</taxon>
        <taxon>Azospirillaceae</taxon>
        <taxon>Azospirillum</taxon>
    </lineage>
</organism>
<protein>
    <submittedName>
        <fullName evidence="2">Uncharacterized protein</fullName>
    </submittedName>
</protein>
<accession>A0A9P1K1S5</accession>
<sequence>MEISSHKTKALRSGEETKNIMML</sequence>
<keyword evidence="2" id="KW-0614">Plasmid</keyword>
<geneLocation type="plasmid" evidence="2 3">
    <name>AZOBR_p6</name>
</geneLocation>
<feature type="compositionally biased region" description="Basic residues" evidence="1">
    <location>
        <begin position="1"/>
        <end position="10"/>
    </location>
</feature>
<evidence type="ECO:0000256" key="1">
    <source>
        <dbReference type="SAM" id="MobiDB-lite"/>
    </source>
</evidence>
<dbReference type="AlphaFoldDB" id="A0A9P1K1S5"/>
<evidence type="ECO:0000313" key="2">
    <source>
        <dbReference type="EMBL" id="CCD04000.1"/>
    </source>
</evidence>
<dbReference type="EMBL" id="HE577333">
    <property type="protein sequence ID" value="CCD04000.1"/>
    <property type="molecule type" value="Genomic_DNA"/>
</dbReference>
<reference evidence="2 3" key="1">
    <citation type="journal article" date="2011" name="PLoS Genet.">
        <title>Azospirillum genomes reveal transition of bacteria from aquatic to terrestrial environments.</title>
        <authorList>
            <person name="Wisniewski-Dye F."/>
            <person name="Borziak K."/>
            <person name="Khalsa-Moyers G."/>
            <person name="Alexandre G."/>
            <person name="Sukharnikov L.O."/>
            <person name="Wuichet K."/>
            <person name="Hurst G.B."/>
            <person name="McDonald W.H."/>
            <person name="Robertson J.S."/>
            <person name="Barbe V."/>
            <person name="Calteau A."/>
            <person name="Rouy Z."/>
            <person name="Mangenot S."/>
            <person name="Prigent-Combaret C."/>
            <person name="Normand P."/>
            <person name="Boyer M."/>
            <person name="Siguier P."/>
            <person name="Dessaux Y."/>
            <person name="Elmerich C."/>
            <person name="Condemine G."/>
            <person name="Krishnen G."/>
            <person name="Kennedy I."/>
            <person name="Paterson A.H."/>
            <person name="Gonzalez V."/>
            <person name="Mavingui P."/>
            <person name="Zhulin I.B."/>
        </authorList>
    </citation>
    <scope>NUCLEOTIDE SEQUENCE [LARGE SCALE GENOMIC DNA]</scope>
    <source>
        <strain evidence="2 3">Sp245</strain>
    </source>
</reference>
<gene>
    <name evidence="2" type="ORF">AZOBR_p60064</name>
</gene>
<keyword evidence="3" id="KW-1185">Reference proteome</keyword>
<name>A0A9P1K1S5_9PROT</name>
<evidence type="ECO:0000313" key="3">
    <source>
        <dbReference type="Proteomes" id="UP000007319"/>
    </source>
</evidence>
<proteinExistence type="predicted"/>
<feature type="region of interest" description="Disordered" evidence="1">
    <location>
        <begin position="1"/>
        <end position="23"/>
    </location>
</feature>
<dbReference type="KEGG" id="abs:AZOBR_p60064"/>
<feature type="compositionally biased region" description="Basic and acidic residues" evidence="1">
    <location>
        <begin position="12"/>
        <end position="23"/>
    </location>
</feature>
<dbReference type="Proteomes" id="UP000007319">
    <property type="component" value="Plasmid AZOBR_p6"/>
</dbReference>